<dbReference type="InterPro" id="IPR055170">
    <property type="entry name" value="GFO_IDH_MocA-like_dom"/>
</dbReference>
<dbReference type="Pfam" id="PF01408">
    <property type="entry name" value="GFO_IDH_MocA"/>
    <property type="match status" value="1"/>
</dbReference>
<gene>
    <name evidence="3" type="ORF">E9998_09065</name>
</gene>
<proteinExistence type="predicted"/>
<dbReference type="InterPro" id="IPR052515">
    <property type="entry name" value="Gfo/Idh/MocA_Oxidoreductase"/>
</dbReference>
<organism evidence="3 4">
    <name type="scientific">Glycomyces paridis</name>
    <dbReference type="NCBI Taxonomy" id="2126555"/>
    <lineage>
        <taxon>Bacteria</taxon>
        <taxon>Bacillati</taxon>
        <taxon>Actinomycetota</taxon>
        <taxon>Actinomycetes</taxon>
        <taxon>Glycomycetales</taxon>
        <taxon>Glycomycetaceae</taxon>
        <taxon>Glycomyces</taxon>
    </lineage>
</organism>
<dbReference type="Gene3D" id="3.40.50.720">
    <property type="entry name" value="NAD(P)-binding Rossmann-like Domain"/>
    <property type="match status" value="1"/>
</dbReference>
<dbReference type="PANTHER" id="PTHR43249">
    <property type="entry name" value="UDP-N-ACETYL-2-AMINO-2-DEOXY-D-GLUCURONATE OXIDASE"/>
    <property type="match status" value="1"/>
</dbReference>
<evidence type="ECO:0000313" key="3">
    <source>
        <dbReference type="EMBL" id="THV29626.1"/>
    </source>
</evidence>
<feature type="domain" description="GFO/IDH/MocA-like oxidoreductase" evidence="2">
    <location>
        <begin position="146"/>
        <end position="258"/>
    </location>
</feature>
<dbReference type="PANTHER" id="PTHR43249:SF1">
    <property type="entry name" value="D-GLUCOSIDE 3-DEHYDROGENASE"/>
    <property type="match status" value="1"/>
</dbReference>
<protein>
    <submittedName>
        <fullName evidence="3">Gfo/Idh/MocA family oxidoreductase</fullName>
    </submittedName>
</protein>
<name>A0A4V4HPD8_9ACTN</name>
<dbReference type="OrthoDB" id="9815825at2"/>
<comment type="caution">
    <text evidence="3">The sequence shown here is derived from an EMBL/GenBank/DDBJ whole genome shotgun (WGS) entry which is preliminary data.</text>
</comment>
<reference evidence="3 4" key="1">
    <citation type="journal article" date="2018" name="Int. J. Syst. Evol. Microbiol.">
        <title>Glycomyces paridis sp. nov., isolated from the medicinal plant Paris polyphylla.</title>
        <authorList>
            <person name="Fang X.M."/>
            <person name="Bai J.L."/>
            <person name="Su J."/>
            <person name="Zhao L.L."/>
            <person name="Liu H.Y."/>
            <person name="Ma B.P."/>
            <person name="Zhang Y.Q."/>
            <person name="Yu L.Y."/>
        </authorList>
    </citation>
    <scope>NUCLEOTIDE SEQUENCE [LARGE SCALE GENOMIC DNA]</scope>
    <source>
        <strain evidence="3 4">CPCC 204357</strain>
    </source>
</reference>
<evidence type="ECO:0000259" key="1">
    <source>
        <dbReference type="Pfam" id="PF01408"/>
    </source>
</evidence>
<dbReference type="AlphaFoldDB" id="A0A4V4HPD8"/>
<dbReference type="Proteomes" id="UP000305792">
    <property type="component" value="Unassembled WGS sequence"/>
</dbReference>
<dbReference type="GO" id="GO:0000166">
    <property type="term" value="F:nucleotide binding"/>
    <property type="evidence" value="ECO:0007669"/>
    <property type="project" value="InterPro"/>
</dbReference>
<accession>A0A4V4HPD8</accession>
<keyword evidence="4" id="KW-1185">Reference proteome</keyword>
<dbReference type="SUPFAM" id="SSF51735">
    <property type="entry name" value="NAD(P)-binding Rossmann-fold domains"/>
    <property type="match status" value="1"/>
</dbReference>
<sequence>MQTLRAEGVPVTSTHRLAIVGTGGIAHLHADELRKHVPDRFELVAAVDPDQGRLDAFKEKFGLARGYATIEDLLANEELDLVDLCTPPVAHGPGAIAALEANVGVVCEKPPALSLEEFDRIAAAAASSTADFAVISQHRFGSAAERVRNMMASGVLGRLAVAKCDTLWFRPEEYFAVEWRGRWETEGGGPTMGHGIHQIDTLLSIVGPWSEVVATAHRHRRTTNTEDVSHAIVTLESGASAVITNSLLSPREVSQIRLDFDTATVELDHLYGYGDDDWSVHPIASAAADVNLAWAGEPRGQASGHGAQFARIADALDGRATPPVAIEEARRTLELLAAIYASAFTGERVRAGDIDPTSPFYQRMDGSGTPWPDLK</sequence>
<dbReference type="Gene3D" id="3.30.360.10">
    <property type="entry name" value="Dihydrodipicolinate Reductase, domain 2"/>
    <property type="match status" value="1"/>
</dbReference>
<feature type="domain" description="Gfo/Idh/MocA-like oxidoreductase N-terminal" evidence="1">
    <location>
        <begin position="16"/>
        <end position="130"/>
    </location>
</feature>
<dbReference type="SUPFAM" id="SSF55347">
    <property type="entry name" value="Glyceraldehyde-3-phosphate dehydrogenase-like, C-terminal domain"/>
    <property type="match status" value="1"/>
</dbReference>
<dbReference type="InterPro" id="IPR036291">
    <property type="entry name" value="NAD(P)-bd_dom_sf"/>
</dbReference>
<evidence type="ECO:0000313" key="4">
    <source>
        <dbReference type="Proteomes" id="UP000305792"/>
    </source>
</evidence>
<dbReference type="Pfam" id="PF22725">
    <property type="entry name" value="GFO_IDH_MocA_C3"/>
    <property type="match status" value="1"/>
</dbReference>
<dbReference type="EMBL" id="STGX01000005">
    <property type="protein sequence ID" value="THV29626.1"/>
    <property type="molecule type" value="Genomic_DNA"/>
</dbReference>
<evidence type="ECO:0000259" key="2">
    <source>
        <dbReference type="Pfam" id="PF22725"/>
    </source>
</evidence>
<dbReference type="InterPro" id="IPR000683">
    <property type="entry name" value="Gfo/Idh/MocA-like_OxRdtase_N"/>
</dbReference>